<dbReference type="SMART" id="SM00558">
    <property type="entry name" value="JmjC"/>
    <property type="match status" value="1"/>
</dbReference>
<name>A0ABT1F875_9GAMM</name>
<gene>
    <name evidence="2" type="ORF">NC595_04630</name>
</gene>
<dbReference type="InterPro" id="IPR003347">
    <property type="entry name" value="JmjC_dom"/>
</dbReference>
<evidence type="ECO:0000259" key="1">
    <source>
        <dbReference type="PROSITE" id="PS51184"/>
    </source>
</evidence>
<proteinExistence type="predicted"/>
<sequence>MASQMTAEPGALSTDGACASFVEVDRCSGLSRAEFVARYQRPRRPVILTDAARAWPLYGKADPEYFRQHFGQKVVRVRGREYPLGELLELLQASTPEKPGPYPCKFAMAVDFPELLEQVEPRFGYSLPDRQGSALLPQRLFHGVNNLEIFFGGRGGEFPYLHYDVMRLHAWITQLHGDKEFTVYAPGQEHLLYVNPEIPWQSSVENHHHPDYERYPLMRQAVSQKILVRAGETLFLPCGWWHTARSLTPTISVAFDQLGPDNWSDFIGDVVADRRRLGAAAKGLALGLYLRGAGVLMSVAERFGAHRQAHWGGR</sequence>
<organism evidence="2 3">
    <name type="scientific">Dyella lutea</name>
    <dbReference type="NCBI Taxonomy" id="2950441"/>
    <lineage>
        <taxon>Bacteria</taxon>
        <taxon>Pseudomonadati</taxon>
        <taxon>Pseudomonadota</taxon>
        <taxon>Gammaproteobacteria</taxon>
        <taxon>Lysobacterales</taxon>
        <taxon>Rhodanobacteraceae</taxon>
        <taxon>Dyella</taxon>
    </lineage>
</organism>
<dbReference type="InterPro" id="IPR041667">
    <property type="entry name" value="Cupin_8"/>
</dbReference>
<dbReference type="RefSeq" id="WP_253565091.1">
    <property type="nucleotide sequence ID" value="NZ_JAMZEK010000001.1"/>
</dbReference>
<keyword evidence="3" id="KW-1185">Reference proteome</keyword>
<reference evidence="2 3" key="1">
    <citation type="submission" date="2022-06" db="EMBL/GenBank/DDBJ databases">
        <title>Dyella sp. Sa strain:Sa Genome sequencing.</title>
        <authorList>
            <person name="Park S."/>
        </authorList>
    </citation>
    <scope>NUCLEOTIDE SEQUENCE [LARGE SCALE GENOMIC DNA]</scope>
    <source>
        <strain evidence="2 3">Sa</strain>
    </source>
</reference>
<comment type="caution">
    <text evidence="2">The sequence shown here is derived from an EMBL/GenBank/DDBJ whole genome shotgun (WGS) entry which is preliminary data.</text>
</comment>
<dbReference type="EMBL" id="JAMZEK010000001">
    <property type="protein sequence ID" value="MCP1373340.1"/>
    <property type="molecule type" value="Genomic_DNA"/>
</dbReference>
<dbReference type="Proteomes" id="UP001204615">
    <property type="component" value="Unassembled WGS sequence"/>
</dbReference>
<evidence type="ECO:0000313" key="3">
    <source>
        <dbReference type="Proteomes" id="UP001204615"/>
    </source>
</evidence>
<dbReference type="PROSITE" id="PS51184">
    <property type="entry name" value="JMJC"/>
    <property type="match status" value="1"/>
</dbReference>
<dbReference type="Pfam" id="PF13621">
    <property type="entry name" value="Cupin_8"/>
    <property type="match status" value="1"/>
</dbReference>
<feature type="domain" description="JmjC" evidence="1">
    <location>
        <begin position="125"/>
        <end position="274"/>
    </location>
</feature>
<accession>A0ABT1F875</accession>
<dbReference type="Gene3D" id="2.60.120.650">
    <property type="entry name" value="Cupin"/>
    <property type="match status" value="1"/>
</dbReference>
<protein>
    <submittedName>
        <fullName evidence="2">Cupin-like domain-containing protein</fullName>
    </submittedName>
</protein>
<dbReference type="PANTHER" id="PTHR12461">
    <property type="entry name" value="HYPOXIA-INDUCIBLE FACTOR 1 ALPHA INHIBITOR-RELATED"/>
    <property type="match status" value="1"/>
</dbReference>
<dbReference type="PANTHER" id="PTHR12461:SF105">
    <property type="entry name" value="HYPOXIA-INDUCIBLE FACTOR 1-ALPHA INHIBITOR"/>
    <property type="match status" value="1"/>
</dbReference>
<dbReference type="SUPFAM" id="SSF51197">
    <property type="entry name" value="Clavaminate synthase-like"/>
    <property type="match status" value="1"/>
</dbReference>
<evidence type="ECO:0000313" key="2">
    <source>
        <dbReference type="EMBL" id="MCP1373340.1"/>
    </source>
</evidence>